<name>A0A2S5E874_9BURK</name>
<feature type="region of interest" description="Disordered" evidence="1">
    <location>
        <begin position="21"/>
        <end position="73"/>
    </location>
</feature>
<sequence>MLRTSRALTKRVACQRVRNRGATRLSGMRALTDTAPDADGRPRGGRAAHHANARPHRRSARRGRRHDTIGNGMGIARCMHLHSIRDTS</sequence>
<reference evidence="2 3" key="1">
    <citation type="submission" date="2018-01" db="EMBL/GenBank/DDBJ databases">
        <title>Successful Treatment of Persistent Burkholderia cepacia Bacteremia with Ceftazidime-Avibactam.</title>
        <authorList>
            <person name="Tamma P."/>
            <person name="Fan Y."/>
            <person name="Bergman Y."/>
            <person name="Sick-Samuels A."/>
            <person name="Hsu A."/>
            <person name="Timp W."/>
            <person name="Simner P."/>
        </authorList>
    </citation>
    <scope>NUCLEOTIDE SEQUENCE [LARGE SCALE GENOMIC DNA]</scope>
    <source>
        <strain evidence="2 3">170816</strain>
    </source>
</reference>
<organism evidence="2 3">
    <name type="scientific">Burkholderia contaminans</name>
    <dbReference type="NCBI Taxonomy" id="488447"/>
    <lineage>
        <taxon>Bacteria</taxon>
        <taxon>Pseudomonadati</taxon>
        <taxon>Pseudomonadota</taxon>
        <taxon>Betaproteobacteria</taxon>
        <taxon>Burkholderiales</taxon>
        <taxon>Burkholderiaceae</taxon>
        <taxon>Burkholderia</taxon>
        <taxon>Burkholderia cepacia complex</taxon>
    </lineage>
</organism>
<accession>A0A2S5E874</accession>
<dbReference type="AlphaFoldDB" id="A0A2S5E874"/>
<gene>
    <name evidence="2" type="ORF">C3743_13995</name>
</gene>
<evidence type="ECO:0000313" key="2">
    <source>
        <dbReference type="EMBL" id="POZ87484.1"/>
    </source>
</evidence>
<protein>
    <submittedName>
        <fullName evidence="2">Uncharacterized protein</fullName>
    </submittedName>
</protein>
<proteinExistence type="predicted"/>
<evidence type="ECO:0000256" key="1">
    <source>
        <dbReference type="SAM" id="MobiDB-lite"/>
    </source>
</evidence>
<comment type="caution">
    <text evidence="2">The sequence shown here is derived from an EMBL/GenBank/DDBJ whole genome shotgun (WGS) entry which is preliminary data.</text>
</comment>
<feature type="compositionally biased region" description="Basic residues" evidence="1">
    <location>
        <begin position="43"/>
        <end position="65"/>
    </location>
</feature>
<dbReference type="EMBL" id="PQVP01000001">
    <property type="protein sequence ID" value="POZ87484.1"/>
    <property type="molecule type" value="Genomic_DNA"/>
</dbReference>
<dbReference type="Proteomes" id="UP000238655">
    <property type="component" value="Chromosome 2"/>
</dbReference>
<evidence type="ECO:0000313" key="3">
    <source>
        <dbReference type="Proteomes" id="UP000238655"/>
    </source>
</evidence>